<dbReference type="Pfam" id="PF18143">
    <property type="entry name" value="HAD_SAK_2"/>
    <property type="match status" value="1"/>
</dbReference>
<dbReference type="EMBL" id="FZTC01000026">
    <property type="protein sequence ID" value="SNU37214.1"/>
    <property type="molecule type" value="Genomic_DNA"/>
</dbReference>
<accession>A0A285B8A2</accession>
<gene>
    <name evidence="2" type="ORF">KOSB73_320052</name>
</gene>
<evidence type="ECO:0000256" key="1">
    <source>
        <dbReference type="SAM" id="Phobius"/>
    </source>
</evidence>
<reference evidence="3" key="1">
    <citation type="submission" date="2017-08" db="EMBL/GenBank/DDBJ databases">
        <authorList>
            <person name="Brisse S."/>
        </authorList>
    </citation>
    <scope>NUCLEOTIDE SEQUENCE [LARGE SCALE GENOMIC DNA]</scope>
    <source>
        <strain evidence="3">06D021</strain>
    </source>
</reference>
<feature type="transmembrane region" description="Helical" evidence="1">
    <location>
        <begin position="6"/>
        <end position="29"/>
    </location>
</feature>
<dbReference type="Proteomes" id="UP000220639">
    <property type="component" value="Unassembled WGS sequence"/>
</dbReference>
<dbReference type="RefSeq" id="WP_009653244.1">
    <property type="nucleotide sequence ID" value="NZ_CABGWT010000017.1"/>
</dbReference>
<protein>
    <submittedName>
        <fullName evidence="2">Uncharacterized protein</fullName>
    </submittedName>
</protein>
<keyword evidence="1" id="KW-0472">Membrane</keyword>
<dbReference type="AlphaFoldDB" id="A0A285B8A2"/>
<sequence length="200" mass="22611">MTGALFSLSAGGAVFAASVIILILSAMLYDSLTRSRVKNTQLYEFTASPEVAIATHPDGAVLLYLDFDGVLHRRMNESFERMPLLEEILTQCPEILIVVSSSWRETMSLEGLKHLFPVSYRNRIIGVTPSLQSVPDSEYIRYRECLSNSQHLGISNFIIIDDESHRFPPGCENLVSTKYREGMTDETVSEVIMKYRQYFS</sequence>
<evidence type="ECO:0000313" key="2">
    <source>
        <dbReference type="EMBL" id="SNU37214.1"/>
    </source>
</evidence>
<name>A0A285B8A2_9ENTR</name>
<keyword evidence="1" id="KW-0812">Transmembrane</keyword>
<organism evidence="2 3">
    <name type="scientific">Klebsiella grimontii</name>
    <dbReference type="NCBI Taxonomy" id="2058152"/>
    <lineage>
        <taxon>Bacteria</taxon>
        <taxon>Pseudomonadati</taxon>
        <taxon>Pseudomonadota</taxon>
        <taxon>Gammaproteobacteria</taxon>
        <taxon>Enterobacterales</taxon>
        <taxon>Enterobacteriaceae</taxon>
        <taxon>Klebsiella/Raoultella group</taxon>
        <taxon>Klebsiella</taxon>
    </lineage>
</organism>
<evidence type="ECO:0000313" key="3">
    <source>
        <dbReference type="Proteomes" id="UP000220639"/>
    </source>
</evidence>
<proteinExistence type="predicted"/>
<keyword evidence="1" id="KW-1133">Transmembrane helix</keyword>